<name>A0ABR0P5A9_GOSAR</name>
<evidence type="ECO:0000313" key="2">
    <source>
        <dbReference type="Proteomes" id="UP001358586"/>
    </source>
</evidence>
<sequence length="96" mass="11122">MPKPKLQLPIYALVAAIVVSPNHNFQSYVAKTRSKYCNPPVCGNIIISYHFQLPTQHPKYDNHRFKLDYDSNNHTVLSLDHDKFYVQSIRCKCSTI</sequence>
<reference evidence="1 2" key="1">
    <citation type="submission" date="2023-03" db="EMBL/GenBank/DDBJ databases">
        <title>WGS of Gossypium arboreum.</title>
        <authorList>
            <person name="Yu D."/>
        </authorList>
    </citation>
    <scope>NUCLEOTIDE SEQUENCE [LARGE SCALE GENOMIC DNA]</scope>
    <source>
        <tissue evidence="1">Leaf</tissue>
    </source>
</reference>
<dbReference type="Proteomes" id="UP001358586">
    <property type="component" value="Chromosome 8"/>
</dbReference>
<organism evidence="1 2">
    <name type="scientific">Gossypium arboreum</name>
    <name type="common">Tree cotton</name>
    <name type="synonym">Gossypium nanking</name>
    <dbReference type="NCBI Taxonomy" id="29729"/>
    <lineage>
        <taxon>Eukaryota</taxon>
        <taxon>Viridiplantae</taxon>
        <taxon>Streptophyta</taxon>
        <taxon>Embryophyta</taxon>
        <taxon>Tracheophyta</taxon>
        <taxon>Spermatophyta</taxon>
        <taxon>Magnoliopsida</taxon>
        <taxon>eudicotyledons</taxon>
        <taxon>Gunneridae</taxon>
        <taxon>Pentapetalae</taxon>
        <taxon>rosids</taxon>
        <taxon>malvids</taxon>
        <taxon>Malvales</taxon>
        <taxon>Malvaceae</taxon>
        <taxon>Malvoideae</taxon>
        <taxon>Gossypium</taxon>
    </lineage>
</organism>
<protein>
    <submittedName>
        <fullName evidence="1">Uncharacterized protein</fullName>
    </submittedName>
</protein>
<accession>A0ABR0P5A9</accession>
<comment type="caution">
    <text evidence="1">The sequence shown here is derived from an EMBL/GenBank/DDBJ whole genome shotgun (WGS) entry which is preliminary data.</text>
</comment>
<keyword evidence="2" id="KW-1185">Reference proteome</keyword>
<evidence type="ECO:0000313" key="1">
    <source>
        <dbReference type="EMBL" id="KAK5813506.1"/>
    </source>
</evidence>
<proteinExistence type="predicted"/>
<gene>
    <name evidence="1" type="ORF">PVK06_028957</name>
</gene>
<dbReference type="EMBL" id="JARKNE010000008">
    <property type="protein sequence ID" value="KAK5813506.1"/>
    <property type="molecule type" value="Genomic_DNA"/>
</dbReference>